<dbReference type="PANTHER" id="PTHR21660:SF1">
    <property type="entry name" value="ACYL-COENZYME A THIOESTERASE 13"/>
    <property type="match status" value="1"/>
</dbReference>
<proteinExistence type="inferred from homology"/>
<dbReference type="SUPFAM" id="SSF54637">
    <property type="entry name" value="Thioesterase/thiol ester dehydrase-isomerase"/>
    <property type="match status" value="1"/>
</dbReference>
<accession>A0A1M6XCD9</accession>
<evidence type="ECO:0000313" key="5">
    <source>
        <dbReference type="Proteomes" id="UP000183997"/>
    </source>
</evidence>
<dbReference type="Pfam" id="PF03061">
    <property type="entry name" value="4HBT"/>
    <property type="match status" value="1"/>
</dbReference>
<dbReference type="InterPro" id="IPR039298">
    <property type="entry name" value="ACOT13"/>
</dbReference>
<organism evidence="4 5">
    <name type="scientific">Desulforamulus aeronauticus DSM 10349</name>
    <dbReference type="NCBI Taxonomy" id="1121421"/>
    <lineage>
        <taxon>Bacteria</taxon>
        <taxon>Bacillati</taxon>
        <taxon>Bacillota</taxon>
        <taxon>Clostridia</taxon>
        <taxon>Eubacteriales</taxon>
        <taxon>Peptococcaceae</taxon>
        <taxon>Desulforamulus</taxon>
    </lineage>
</organism>
<reference evidence="5" key="1">
    <citation type="submission" date="2016-11" db="EMBL/GenBank/DDBJ databases">
        <authorList>
            <person name="Varghese N."/>
            <person name="Submissions S."/>
        </authorList>
    </citation>
    <scope>NUCLEOTIDE SEQUENCE [LARGE SCALE GENOMIC DNA]</scope>
    <source>
        <strain evidence="5">DSM 10349</strain>
    </source>
</reference>
<dbReference type="GO" id="GO:0047617">
    <property type="term" value="F:fatty acyl-CoA hydrolase activity"/>
    <property type="evidence" value="ECO:0007669"/>
    <property type="project" value="InterPro"/>
</dbReference>
<evidence type="ECO:0000256" key="2">
    <source>
        <dbReference type="ARBA" id="ARBA00022801"/>
    </source>
</evidence>
<dbReference type="NCBIfam" id="TIGR00369">
    <property type="entry name" value="unchar_dom_1"/>
    <property type="match status" value="1"/>
</dbReference>
<evidence type="ECO:0000313" key="4">
    <source>
        <dbReference type="EMBL" id="SHL03626.1"/>
    </source>
</evidence>
<protein>
    <submittedName>
        <fullName evidence="4">Acyl-CoA thioesterase</fullName>
    </submittedName>
</protein>
<keyword evidence="5" id="KW-1185">Reference proteome</keyword>
<sequence>MIDIETKQMMEFANNNPFARALDIEVTHMEQESGRAALEVTVTAKHLNPHGTLHGGVLSTMADIAMGVAVRTLGRVGVTVNLNMNFLAPGNLGEKIIAQGVVVHQGNTLLSTECTITREDHILAQATGLFFVIK</sequence>
<comment type="similarity">
    <text evidence="1">Belongs to the thioesterase PaaI family.</text>
</comment>
<dbReference type="RefSeq" id="WP_238456888.1">
    <property type="nucleotide sequence ID" value="NZ_FRAR01000044.1"/>
</dbReference>
<keyword evidence="2" id="KW-0378">Hydrolase</keyword>
<gene>
    <name evidence="4" type="ORF">SAMN02745123_03981</name>
</gene>
<dbReference type="CDD" id="cd03443">
    <property type="entry name" value="PaaI_thioesterase"/>
    <property type="match status" value="1"/>
</dbReference>
<dbReference type="Proteomes" id="UP000183997">
    <property type="component" value="Unassembled WGS sequence"/>
</dbReference>
<dbReference type="PANTHER" id="PTHR21660">
    <property type="entry name" value="THIOESTERASE SUPERFAMILY MEMBER-RELATED"/>
    <property type="match status" value="1"/>
</dbReference>
<evidence type="ECO:0000259" key="3">
    <source>
        <dbReference type="Pfam" id="PF03061"/>
    </source>
</evidence>
<dbReference type="InterPro" id="IPR029069">
    <property type="entry name" value="HotDog_dom_sf"/>
</dbReference>
<dbReference type="AlphaFoldDB" id="A0A1M6XCD9"/>
<evidence type="ECO:0000256" key="1">
    <source>
        <dbReference type="ARBA" id="ARBA00008324"/>
    </source>
</evidence>
<dbReference type="STRING" id="1121421.SAMN02745123_03981"/>
<dbReference type="InterPro" id="IPR003736">
    <property type="entry name" value="PAAI_dom"/>
</dbReference>
<dbReference type="EMBL" id="FRAR01000044">
    <property type="protein sequence ID" value="SHL03626.1"/>
    <property type="molecule type" value="Genomic_DNA"/>
</dbReference>
<name>A0A1M6XCD9_9FIRM</name>
<feature type="domain" description="Thioesterase" evidence="3">
    <location>
        <begin position="50"/>
        <end position="122"/>
    </location>
</feature>
<dbReference type="Gene3D" id="3.10.129.10">
    <property type="entry name" value="Hotdog Thioesterase"/>
    <property type="match status" value="1"/>
</dbReference>
<dbReference type="InterPro" id="IPR006683">
    <property type="entry name" value="Thioestr_dom"/>
</dbReference>